<feature type="compositionally biased region" description="Low complexity" evidence="6">
    <location>
        <begin position="64"/>
        <end position="88"/>
    </location>
</feature>
<dbReference type="Proteomes" id="UP000660729">
    <property type="component" value="Unassembled WGS sequence"/>
</dbReference>
<accession>A0A8H6RW62</accession>
<evidence type="ECO:0000256" key="2">
    <source>
        <dbReference type="ARBA" id="ARBA00023015"/>
    </source>
</evidence>
<keyword evidence="2" id="KW-0805">Transcription regulation</keyword>
<feature type="region of interest" description="Disordered" evidence="6">
    <location>
        <begin position="57"/>
        <end position="115"/>
    </location>
</feature>
<dbReference type="GO" id="GO:0000981">
    <property type="term" value="F:DNA-binding transcription factor activity, RNA polymerase II-specific"/>
    <property type="evidence" value="ECO:0007669"/>
    <property type="project" value="InterPro"/>
</dbReference>
<dbReference type="SMART" id="SM00066">
    <property type="entry name" value="GAL4"/>
    <property type="match status" value="1"/>
</dbReference>
<dbReference type="GO" id="GO:0008270">
    <property type="term" value="F:zinc ion binding"/>
    <property type="evidence" value="ECO:0007669"/>
    <property type="project" value="InterPro"/>
</dbReference>
<dbReference type="OrthoDB" id="3645825at2759"/>
<dbReference type="SUPFAM" id="SSF57701">
    <property type="entry name" value="Zn2/Cys6 DNA-binding domain"/>
    <property type="match status" value="1"/>
</dbReference>
<evidence type="ECO:0000256" key="6">
    <source>
        <dbReference type="SAM" id="MobiDB-lite"/>
    </source>
</evidence>
<keyword evidence="1" id="KW-0479">Metal-binding</keyword>
<dbReference type="InterPro" id="IPR001138">
    <property type="entry name" value="Zn2Cys6_DnaBD"/>
</dbReference>
<keyword evidence="5" id="KW-0539">Nucleus</keyword>
<dbReference type="InterPro" id="IPR036864">
    <property type="entry name" value="Zn2-C6_fun-type_DNA-bd_sf"/>
</dbReference>
<evidence type="ECO:0000256" key="1">
    <source>
        <dbReference type="ARBA" id="ARBA00022723"/>
    </source>
</evidence>
<name>A0A8H6RW62_9PEZI</name>
<dbReference type="PANTHER" id="PTHR31069:SF31">
    <property type="entry name" value="MONODICTYPHENONE CLUSTER TRANSCRIPTION FACTOR-RELATED"/>
    <property type="match status" value="1"/>
</dbReference>
<keyword evidence="9" id="KW-1185">Reference proteome</keyword>
<protein>
    <submittedName>
        <fullName evidence="8">Aflatoxin biosynthesis regulatory protein</fullName>
    </submittedName>
</protein>
<proteinExistence type="predicted"/>
<dbReference type="Gene3D" id="4.10.240.10">
    <property type="entry name" value="Zn(2)-C6 fungal-type DNA-binding domain"/>
    <property type="match status" value="1"/>
</dbReference>
<keyword evidence="4" id="KW-0804">Transcription</keyword>
<dbReference type="Pfam" id="PF00172">
    <property type="entry name" value="Zn_clus"/>
    <property type="match status" value="1"/>
</dbReference>
<dbReference type="GO" id="GO:0003677">
    <property type="term" value="F:DNA binding"/>
    <property type="evidence" value="ECO:0007669"/>
    <property type="project" value="UniProtKB-KW"/>
</dbReference>
<dbReference type="PROSITE" id="PS50048">
    <property type="entry name" value="ZN2_CY6_FUNGAL_2"/>
    <property type="match status" value="1"/>
</dbReference>
<dbReference type="PRINTS" id="PR00755">
    <property type="entry name" value="AFLATOXINBRP"/>
</dbReference>
<dbReference type="PROSITE" id="PS00463">
    <property type="entry name" value="ZN2_CY6_FUNGAL_1"/>
    <property type="match status" value="1"/>
</dbReference>
<gene>
    <name evidence="8" type="ORF">HII31_00318</name>
</gene>
<feature type="compositionally biased region" description="Low complexity" evidence="6">
    <location>
        <begin position="103"/>
        <end position="113"/>
    </location>
</feature>
<dbReference type="CDD" id="cd00067">
    <property type="entry name" value="GAL4"/>
    <property type="match status" value="1"/>
</dbReference>
<sequence>MPASESTKRRRQTVPKLKESCDCCASAKVRCSREQPSCLRCRQRGFNCEYSISRRAGRQTRTISSDTSSPRQTSSSSASSYTGSPLTSPMLPPYSHPQRHNTSDASSDSSYFSTPQLGGAPIVPQMLSYGSNIEAQTLQAWGDGPTSAFMDSPTSVSSEWGHLSDSFAFPTTEPQHHHQFEPSSPIGSMSPRQLAMDIASLQQESYLFMETEAIKEELNLAANFIGTLEERIDKGIGNFKMCSDDPKNQFGALQNDCLQLADSSHLVAYHFTAVDLRRRLQSIRRDIEGIAGLSC</sequence>
<dbReference type="PANTHER" id="PTHR31069">
    <property type="entry name" value="OLEATE-ACTIVATED TRANSCRIPTION FACTOR 1-RELATED"/>
    <property type="match status" value="1"/>
</dbReference>
<evidence type="ECO:0000313" key="9">
    <source>
        <dbReference type="Proteomes" id="UP000660729"/>
    </source>
</evidence>
<dbReference type="InterPro" id="IPR050675">
    <property type="entry name" value="OAF3"/>
</dbReference>
<keyword evidence="3" id="KW-0238">DNA-binding</keyword>
<dbReference type="EMBL" id="JABCIY010000001">
    <property type="protein sequence ID" value="KAF7198579.1"/>
    <property type="molecule type" value="Genomic_DNA"/>
</dbReference>
<comment type="caution">
    <text evidence="8">The sequence shown here is derived from an EMBL/GenBank/DDBJ whole genome shotgun (WGS) entry which is preliminary data.</text>
</comment>
<dbReference type="AlphaFoldDB" id="A0A8H6RW62"/>
<reference evidence="8" key="1">
    <citation type="submission" date="2020-04" db="EMBL/GenBank/DDBJ databases">
        <title>Draft genome resource of the tomato pathogen Pseudocercospora fuligena.</title>
        <authorList>
            <person name="Zaccaron A."/>
        </authorList>
    </citation>
    <scope>NUCLEOTIDE SEQUENCE</scope>
    <source>
        <strain evidence="8">PF001</strain>
    </source>
</reference>
<evidence type="ECO:0000313" key="8">
    <source>
        <dbReference type="EMBL" id="KAF7198579.1"/>
    </source>
</evidence>
<evidence type="ECO:0000259" key="7">
    <source>
        <dbReference type="PROSITE" id="PS50048"/>
    </source>
</evidence>
<organism evidence="8 9">
    <name type="scientific">Pseudocercospora fuligena</name>
    <dbReference type="NCBI Taxonomy" id="685502"/>
    <lineage>
        <taxon>Eukaryota</taxon>
        <taxon>Fungi</taxon>
        <taxon>Dikarya</taxon>
        <taxon>Ascomycota</taxon>
        <taxon>Pezizomycotina</taxon>
        <taxon>Dothideomycetes</taxon>
        <taxon>Dothideomycetidae</taxon>
        <taxon>Mycosphaerellales</taxon>
        <taxon>Mycosphaerellaceae</taxon>
        <taxon>Pseudocercospora</taxon>
    </lineage>
</organism>
<evidence type="ECO:0000256" key="4">
    <source>
        <dbReference type="ARBA" id="ARBA00023163"/>
    </source>
</evidence>
<evidence type="ECO:0000256" key="3">
    <source>
        <dbReference type="ARBA" id="ARBA00023125"/>
    </source>
</evidence>
<feature type="domain" description="Zn(2)-C6 fungal-type" evidence="7">
    <location>
        <begin position="20"/>
        <end position="50"/>
    </location>
</feature>
<evidence type="ECO:0000256" key="5">
    <source>
        <dbReference type="ARBA" id="ARBA00023242"/>
    </source>
</evidence>